<evidence type="ECO:0000313" key="2">
    <source>
        <dbReference type="Proteomes" id="UP000054477"/>
    </source>
</evidence>
<accession>A0A0C9XAG6</accession>
<sequence length="116" mass="13444">MQPFYSFPPSEAMISHQELVDAWARATIFEMYLYPDLSRDQILNCNYNFSMVASNISCHLRSAPVYMGRTLVLLKTTNLTILSSLRTCYGKLLSFMDESLCRDWNVKNCSQNVKRK</sequence>
<dbReference type="Proteomes" id="UP000054477">
    <property type="component" value="Unassembled WGS sequence"/>
</dbReference>
<keyword evidence="2" id="KW-1185">Reference proteome</keyword>
<reference evidence="1 2" key="1">
    <citation type="submission" date="2014-04" db="EMBL/GenBank/DDBJ databases">
        <authorList>
            <consortium name="DOE Joint Genome Institute"/>
            <person name="Kuo A."/>
            <person name="Kohler A."/>
            <person name="Nagy L.G."/>
            <person name="Floudas D."/>
            <person name="Copeland A."/>
            <person name="Barry K.W."/>
            <person name="Cichocki N."/>
            <person name="Veneault-Fourrey C."/>
            <person name="LaButti K."/>
            <person name="Lindquist E.A."/>
            <person name="Lipzen A."/>
            <person name="Lundell T."/>
            <person name="Morin E."/>
            <person name="Murat C."/>
            <person name="Sun H."/>
            <person name="Tunlid A."/>
            <person name="Henrissat B."/>
            <person name="Grigoriev I.V."/>
            <person name="Hibbett D.S."/>
            <person name="Martin F."/>
            <person name="Nordberg H.P."/>
            <person name="Cantor M.N."/>
            <person name="Hua S.X."/>
        </authorList>
    </citation>
    <scope>NUCLEOTIDE SEQUENCE [LARGE SCALE GENOMIC DNA]</scope>
    <source>
        <strain evidence="1 2">LaAM-08-1</strain>
    </source>
</reference>
<gene>
    <name evidence="1" type="ORF">K443DRAFT_546848</name>
</gene>
<protein>
    <submittedName>
        <fullName evidence="1">Uncharacterized protein</fullName>
    </submittedName>
</protein>
<name>A0A0C9XAG6_9AGAR</name>
<proteinExistence type="predicted"/>
<dbReference type="AlphaFoldDB" id="A0A0C9XAG6"/>
<dbReference type="EMBL" id="KN838600">
    <property type="protein sequence ID" value="KIK01921.1"/>
    <property type="molecule type" value="Genomic_DNA"/>
</dbReference>
<evidence type="ECO:0000313" key="1">
    <source>
        <dbReference type="EMBL" id="KIK01921.1"/>
    </source>
</evidence>
<organism evidence="1 2">
    <name type="scientific">Laccaria amethystina LaAM-08-1</name>
    <dbReference type="NCBI Taxonomy" id="1095629"/>
    <lineage>
        <taxon>Eukaryota</taxon>
        <taxon>Fungi</taxon>
        <taxon>Dikarya</taxon>
        <taxon>Basidiomycota</taxon>
        <taxon>Agaricomycotina</taxon>
        <taxon>Agaricomycetes</taxon>
        <taxon>Agaricomycetidae</taxon>
        <taxon>Agaricales</taxon>
        <taxon>Agaricineae</taxon>
        <taxon>Hydnangiaceae</taxon>
        <taxon>Laccaria</taxon>
    </lineage>
</organism>
<dbReference type="HOGENOM" id="CLU_2097275_0_0_1"/>
<reference evidence="2" key="2">
    <citation type="submission" date="2015-01" db="EMBL/GenBank/DDBJ databases">
        <title>Evolutionary Origins and Diversification of the Mycorrhizal Mutualists.</title>
        <authorList>
            <consortium name="DOE Joint Genome Institute"/>
            <consortium name="Mycorrhizal Genomics Consortium"/>
            <person name="Kohler A."/>
            <person name="Kuo A."/>
            <person name="Nagy L.G."/>
            <person name="Floudas D."/>
            <person name="Copeland A."/>
            <person name="Barry K.W."/>
            <person name="Cichocki N."/>
            <person name="Veneault-Fourrey C."/>
            <person name="LaButti K."/>
            <person name="Lindquist E.A."/>
            <person name="Lipzen A."/>
            <person name="Lundell T."/>
            <person name="Morin E."/>
            <person name="Murat C."/>
            <person name="Riley R."/>
            <person name="Ohm R."/>
            <person name="Sun H."/>
            <person name="Tunlid A."/>
            <person name="Henrissat B."/>
            <person name="Grigoriev I.V."/>
            <person name="Hibbett D.S."/>
            <person name="Martin F."/>
        </authorList>
    </citation>
    <scope>NUCLEOTIDE SEQUENCE [LARGE SCALE GENOMIC DNA]</scope>
    <source>
        <strain evidence="2">LaAM-08-1</strain>
    </source>
</reference>